<protein>
    <submittedName>
        <fullName evidence="1">Uncharacterized protein T14K23_90</fullName>
    </submittedName>
</protein>
<reference key="2">
    <citation type="journal article" date="2000" name="Nature">
        <title>Sequence and analysis of chromosome 3 of the plant Arabidopsis thaliana.</title>
        <authorList>
            <consortium name="European Union Chromosome 3 Arabidopsis Sequencing Consortium"/>
            <consortium name="Institute for Genomic Research"/>
            <consortium name="Kazusa DNA Research Institute"/>
            <person name="Salanoubat M."/>
            <person name="Lemcke K."/>
            <person name="Rieger M."/>
            <person name="Ansorge W."/>
            <person name="Unseld M."/>
            <person name="Fartmann B."/>
            <person name="Valle G."/>
            <person name="Blocker H."/>
            <person name="Perez-Alonso M."/>
            <person name="Obermaier B."/>
            <person name="Delseny M."/>
            <person name="Boutry M."/>
            <person name="Grivell L.A."/>
            <person name="Mache R."/>
            <person name="Puigdomenech P."/>
            <person name="De Simone V."/>
            <person name="Choisne N."/>
            <person name="Artiguenave F."/>
            <person name="Robert C."/>
            <person name="Brottier P."/>
            <person name="Wincker P."/>
            <person name="Cattolico L."/>
            <person name="Weissenbach J."/>
            <person name="Saurin W."/>
            <person name="Quetier F."/>
            <person name="Schafer M."/>
            <person name="Muller-Auer S."/>
            <person name="Gabel C."/>
            <person name="Fuchs M."/>
            <person name="Benes V."/>
            <person name="Wurmbach E."/>
            <person name="Drzonek H."/>
            <person name="Erfle H."/>
            <person name="Jordan N."/>
            <person name="Bangert S."/>
            <person name="Wiedelmann R."/>
            <person name="Kranz H."/>
            <person name="Voss H."/>
            <person name="Holland R."/>
            <person name="Brandt P."/>
            <person name="Nyakatura G."/>
            <person name="Vezzi A."/>
            <person name="D'Angelo M."/>
            <person name="Pallavicini A."/>
            <person name="Toppo S."/>
            <person name="Simionati B."/>
            <person name="Conrad A."/>
            <person name="Hornischer K."/>
            <person name="Kauer G."/>
            <person name="Lohnert T.H."/>
            <person name="Nordsiek G."/>
            <person name="Reichelt J."/>
            <person name="Scharfe M."/>
            <person name="Schon O."/>
            <person name="Bargues M."/>
            <person name="Terol J."/>
            <person name="Climent J."/>
            <person name="Navarro P."/>
            <person name="Collado C."/>
            <person name="Perez-Perez A."/>
            <person name="Ottenwalder B."/>
            <person name="Duchemin D."/>
            <person name="Cooke R."/>
            <person name="Laudie M."/>
            <person name="Berger-Llauro C."/>
            <person name="Purnelle B."/>
            <person name="Masuy D."/>
            <person name="de Haan M."/>
            <person name="Maarse A.C."/>
            <person name="Alcaraz J.P."/>
            <person name="Cottet A."/>
            <person name="Casacuberta E."/>
            <person name="Monfort A."/>
            <person name="Argiriou A."/>
            <person name="flores M."/>
            <person name="Liguori R."/>
            <person name="Vitale D."/>
            <person name="Mannhaupt G."/>
            <person name="Haase D."/>
            <person name="Schoof H."/>
            <person name="Rudd S."/>
            <person name="Zaccaria P."/>
            <person name="Mewes H.W."/>
            <person name="Mayer K.F."/>
            <person name="Kaul S."/>
            <person name="Town C.D."/>
            <person name="Koo H.L."/>
            <person name="Tallon L.J."/>
            <person name="Jenkins J."/>
            <person name="Rooney T."/>
            <person name="Rizzo M."/>
            <person name="Walts A."/>
            <person name="Utterback T."/>
            <person name="Fujii C.Y."/>
            <person name="Shea T.P."/>
            <person name="Creasy T.H."/>
            <person name="Haas B."/>
            <person name="Maiti R."/>
            <person name="Wu D."/>
            <person name="Peterson J."/>
            <person name="Van Aken S."/>
            <person name="Pai G."/>
            <person name="Militscher J."/>
            <person name="Sellers P."/>
            <person name="Gill J.E."/>
            <person name="Feldblyum T.V."/>
            <person name="Preuss D."/>
            <person name="Lin X."/>
            <person name="Nierman W.C."/>
            <person name="Salzberg S.L."/>
            <person name="White O."/>
            <person name="Venter J.C."/>
            <person name="Fraser C.M."/>
            <person name="Kaneko T."/>
            <person name="Nakamura Y."/>
            <person name="Sato S."/>
            <person name="Kato T."/>
            <person name="Asamizu E."/>
            <person name="Sasamoto S."/>
            <person name="Kimura T."/>
            <person name="Idesawa K."/>
            <person name="Kawashima K."/>
            <person name="Kishida Y."/>
            <person name="Kiyokawa C."/>
            <person name="Kohara M."/>
            <person name="Matsumoto M."/>
            <person name="Matsuno A."/>
            <person name="Muraki A."/>
            <person name="Nakayama S."/>
            <person name="Nakazaki N."/>
            <person name="Shinpo S."/>
            <person name="Takeuchi C."/>
            <person name="Wada T."/>
            <person name="Watanabe A."/>
            <person name="Yamada M."/>
            <person name="Yasuda M."/>
            <person name="Tabata S."/>
        </authorList>
    </citation>
    <scope>NUCLEOTIDE SEQUENCE [LARGE SCALE GENOMIC DNA]</scope>
    <source>
        <strain>cv. Columbia</strain>
    </source>
</reference>
<sequence length="77" mass="8728">MGKIGQHGLATGKVSSPKCRHSVKAACVSWHAFHHGQMRRGNREAAEFRSDRLTENREKGPIVEEFCPNHRKRSIGY</sequence>
<reference evidence="1" key="1">
    <citation type="submission" date="1999-11" db="EMBL/GenBank/DDBJ databases">
        <authorList>
            <person name="Nyakatura G."/>
            <person name="Fartmann B."/>
            <person name="Dauner D."/>
            <person name="Sterr W."/>
            <person name="Holland R."/>
            <person name="Weichselgartner M."/>
            <person name="Mewes H.W."/>
            <person name="Rudd S."/>
            <person name="Lemcke K."/>
            <person name="Mayer K.F.X."/>
            <person name="Quetier F."/>
            <person name="Salanoubat M."/>
        </authorList>
    </citation>
    <scope>NUCLEOTIDE SEQUENCE</scope>
</reference>
<gene>
    <name evidence="1" type="primary">T14K23_90</name>
</gene>
<evidence type="ECO:0000313" key="1">
    <source>
        <dbReference type="EMBL" id="CAB87730.1"/>
    </source>
</evidence>
<dbReference type="PIR" id="T47296">
    <property type="entry name" value="T47296"/>
</dbReference>
<accession>Q9M3F8</accession>
<name>Q9M3F8_ARATH</name>
<dbReference type="HOGENOM" id="CLU_2641506_0_0_1"/>
<dbReference type="EMBL" id="AL132909">
    <property type="protein sequence ID" value="CAB87730.1"/>
    <property type="molecule type" value="Genomic_DNA"/>
</dbReference>
<reference evidence="1" key="3">
    <citation type="submission" date="2000-04" db="EMBL/GenBank/DDBJ databases">
        <authorList>
            <person name="EU Arabidopsis sequencing project"/>
        </authorList>
    </citation>
    <scope>NUCLEOTIDE SEQUENCE</scope>
</reference>
<proteinExistence type="predicted"/>
<dbReference type="AlphaFoldDB" id="Q9M3F8"/>
<organism evidence="1">
    <name type="scientific">Arabidopsis thaliana</name>
    <name type="common">Mouse-ear cress</name>
    <dbReference type="NCBI Taxonomy" id="3702"/>
    <lineage>
        <taxon>Eukaryota</taxon>
        <taxon>Viridiplantae</taxon>
        <taxon>Streptophyta</taxon>
        <taxon>Embryophyta</taxon>
        <taxon>Tracheophyta</taxon>
        <taxon>Spermatophyta</taxon>
        <taxon>Magnoliopsida</taxon>
        <taxon>eudicotyledons</taxon>
        <taxon>Gunneridae</taxon>
        <taxon>Pentapetalae</taxon>
        <taxon>rosids</taxon>
        <taxon>malvids</taxon>
        <taxon>Brassicales</taxon>
        <taxon>Brassicaceae</taxon>
        <taxon>Camelineae</taxon>
        <taxon>Arabidopsis</taxon>
    </lineage>
</organism>